<organism evidence="2 3">
    <name type="scientific">Enterococcus mundtii</name>
    <dbReference type="NCBI Taxonomy" id="53346"/>
    <lineage>
        <taxon>Bacteria</taxon>
        <taxon>Bacillati</taxon>
        <taxon>Bacillota</taxon>
        <taxon>Bacilli</taxon>
        <taxon>Lactobacillales</taxon>
        <taxon>Enterococcaceae</taxon>
        <taxon>Enterococcus</taxon>
    </lineage>
</organism>
<evidence type="ECO:0000313" key="3">
    <source>
        <dbReference type="Proteomes" id="UP000237934"/>
    </source>
</evidence>
<dbReference type="InterPro" id="IPR053737">
    <property type="entry name" value="Type_II_TA_Toxin"/>
</dbReference>
<dbReference type="Proteomes" id="UP000237934">
    <property type="component" value="Unassembled WGS sequence"/>
</dbReference>
<dbReference type="Pfam" id="PF02661">
    <property type="entry name" value="Fic"/>
    <property type="match status" value="1"/>
</dbReference>
<name>A0A2S7RYZ0_ENTMU</name>
<reference evidence="2 3" key="1">
    <citation type="journal article" date="2018" name="Pathog. Dis.">
        <title>Whole-genome sequencing based characterization of antimicrobial resistance in Enterococcus.</title>
        <authorList>
            <person name="Tyson G."/>
        </authorList>
    </citation>
    <scope>NUCLEOTIDE SEQUENCE [LARGE SCALE GENOMIC DNA]</scope>
    <source>
        <strain evidence="2 3">CVM N55263</strain>
    </source>
</reference>
<dbReference type="NCBIfam" id="TIGR01550">
    <property type="entry name" value="DOC_P1"/>
    <property type="match status" value="1"/>
</dbReference>
<comment type="caution">
    <text evidence="2">The sequence shown here is derived from an EMBL/GenBank/DDBJ whole genome shotgun (WGS) entry which is preliminary data.</text>
</comment>
<proteinExistence type="predicted"/>
<dbReference type="GO" id="GO:0016301">
    <property type="term" value="F:kinase activity"/>
    <property type="evidence" value="ECO:0007669"/>
    <property type="project" value="InterPro"/>
</dbReference>
<dbReference type="PROSITE" id="PS51459">
    <property type="entry name" value="FIDO"/>
    <property type="match status" value="1"/>
</dbReference>
<dbReference type="InterPro" id="IPR003812">
    <property type="entry name" value="Fido"/>
</dbReference>
<dbReference type="InterPro" id="IPR006440">
    <property type="entry name" value="Doc"/>
</dbReference>
<dbReference type="Gene3D" id="1.20.120.1870">
    <property type="entry name" value="Fic/DOC protein, Fido domain"/>
    <property type="match status" value="1"/>
</dbReference>
<dbReference type="PANTHER" id="PTHR39426">
    <property type="entry name" value="HOMOLOGY TO DEATH-ON-CURING PROTEIN OF PHAGE P1"/>
    <property type="match status" value="1"/>
</dbReference>
<sequence length="135" mass="15183">MIYLTSKHIIKINAKVILAYSQGETIGIKDATALDMAINRPAQSVFGRDFYPTIFDKASILTINLATKHPFHNGNKRTAFVSMITFLQANGYTTTFTQQEAVKFILDITTSKKEFDELKRTVSTYLTRSGKVNPK</sequence>
<evidence type="ECO:0000313" key="2">
    <source>
        <dbReference type="EMBL" id="PQF25450.1"/>
    </source>
</evidence>
<protein>
    <submittedName>
        <fullName evidence="2">Type II toxin-antitoxin system death-on-curing family toxin</fullName>
    </submittedName>
</protein>
<dbReference type="InterPro" id="IPR036597">
    <property type="entry name" value="Fido-like_dom_sf"/>
</dbReference>
<dbReference type="AlphaFoldDB" id="A0A2S7RYZ0"/>
<feature type="domain" description="Fido" evidence="1">
    <location>
        <begin position="4"/>
        <end position="128"/>
    </location>
</feature>
<evidence type="ECO:0000259" key="1">
    <source>
        <dbReference type="PROSITE" id="PS51459"/>
    </source>
</evidence>
<dbReference type="RefSeq" id="WP_104870756.1">
    <property type="nucleotide sequence ID" value="NZ_PUAP01000004.1"/>
</dbReference>
<dbReference type="EMBL" id="PUAP01000004">
    <property type="protein sequence ID" value="PQF25450.1"/>
    <property type="molecule type" value="Genomic_DNA"/>
</dbReference>
<accession>A0A2S7RYZ0</accession>
<dbReference type="SUPFAM" id="SSF140931">
    <property type="entry name" value="Fic-like"/>
    <property type="match status" value="1"/>
</dbReference>
<gene>
    <name evidence="2" type="ORF">CUS89_01420</name>
</gene>
<dbReference type="PANTHER" id="PTHR39426:SF1">
    <property type="entry name" value="HOMOLOGY TO DEATH-ON-CURING PROTEIN OF PHAGE P1"/>
    <property type="match status" value="1"/>
</dbReference>